<proteinExistence type="predicted"/>
<dbReference type="EMBL" id="LGTC01000001">
    <property type="protein sequence ID" value="KNY27492.1"/>
    <property type="molecule type" value="Genomic_DNA"/>
</dbReference>
<dbReference type="Proteomes" id="UP000036923">
    <property type="component" value="Unassembled WGS sequence"/>
</dbReference>
<evidence type="ECO:0000259" key="3">
    <source>
        <dbReference type="Pfam" id="PF13751"/>
    </source>
</evidence>
<dbReference type="STRING" id="398512.Bccel_1383"/>
<dbReference type="EMBL" id="LGTC01000001">
    <property type="protein sequence ID" value="KNY26121.1"/>
    <property type="molecule type" value="Genomic_DNA"/>
</dbReference>
<organism evidence="6 10">
    <name type="scientific">Pseudobacteroides cellulosolvens ATCC 35603 = DSM 2933</name>
    <dbReference type="NCBI Taxonomy" id="398512"/>
    <lineage>
        <taxon>Bacteria</taxon>
        <taxon>Bacillati</taxon>
        <taxon>Bacillota</taxon>
        <taxon>Clostridia</taxon>
        <taxon>Eubacteriales</taxon>
        <taxon>Oscillospiraceae</taxon>
        <taxon>Pseudobacteroides</taxon>
    </lineage>
</organism>
<name>A0A0L6JNP5_9FIRM</name>
<evidence type="ECO:0000313" key="9">
    <source>
        <dbReference type="EMBL" id="KNY29844.1"/>
    </source>
</evidence>
<dbReference type="Pfam" id="PF13751">
    <property type="entry name" value="DDE_Tnp_1_6"/>
    <property type="match status" value="1"/>
</dbReference>
<dbReference type="RefSeq" id="WP_036936122.1">
    <property type="nucleotide sequence ID" value="NZ_JQKC01000002.1"/>
</dbReference>
<protein>
    <recommendedName>
        <fullName evidence="11">Transposase IS4 family protein</fullName>
    </recommendedName>
</protein>
<dbReference type="AlphaFoldDB" id="A0A0L6JNP5"/>
<dbReference type="InterPro" id="IPR008490">
    <property type="entry name" value="Transposase_InsH_N"/>
</dbReference>
<dbReference type="Pfam" id="PF05598">
    <property type="entry name" value="DUF772"/>
    <property type="match status" value="1"/>
</dbReference>
<keyword evidence="10" id="KW-1185">Reference proteome</keyword>
<gene>
    <name evidence="4" type="ORF">Bccel_1383</name>
    <name evidence="5" type="ORF">Bccel_2426</name>
    <name evidence="6" type="ORF">Bccel_2684</name>
    <name evidence="7" type="ORF">Bccel_2763</name>
    <name evidence="8" type="ORF">Bccel_4117</name>
    <name evidence="9" type="ORF">Bccel_5121</name>
</gene>
<dbReference type="EMBL" id="LGTC01000001">
    <property type="protein sequence ID" value="KNY28843.1"/>
    <property type="molecule type" value="Genomic_DNA"/>
</dbReference>
<dbReference type="OrthoDB" id="9789070at2"/>
<feature type="domain" description="Transposase InsH N-terminal" evidence="2">
    <location>
        <begin position="16"/>
        <end position="109"/>
    </location>
</feature>
<evidence type="ECO:0000313" key="4">
    <source>
        <dbReference type="EMBL" id="KNY26121.1"/>
    </source>
</evidence>
<sequence length="465" mass="53786">MNYVKGISRKQVELSSLEDHIDEESEVRAIDALIESMDIKDLGFKEGNNENSGRSMYSPMDLIKLYVYGYFNGIRSSRKLEKQAKINLEVKWLLKGVQPKHSVISDFRKEHIDCFDNLFKNLINICNDFNLIGKELIAIDGTKIRADAAKSKYYTLKKLKFMEELTEEKLKEYLKALEENDCKEATKEISDRIKVLEEKKELYNELKEVLNDTSGISLTDPDAKRMKTGNTKGTIIGYNVQTAVDEKNKLIIDYEVRNDAVDQGLLYDVAKNAKEKLGVDSIEVLADKAYFKSEDIIKCEENGIVPYVPKQKVVTPNIDSGYIKEKFIYDKDNDMYICPAGKKLYMRSKSEDVKMKIYYNYEECQNCPYRDKCTTSKYGRHIERNPKEEIVENAIERFNANGAKYKKRQMIVEHPFGTLKRVMNFEYFLLRGKKLVSGETGLAFFCYNMKRLINIKGTKEIVASI</sequence>
<reference evidence="10" key="2">
    <citation type="submission" date="2015-07" db="EMBL/GenBank/DDBJ databases">
        <title>Near-Complete Genome Sequence of the Cellulolytic Bacterium Bacteroides (Pseudobacteroides) cellulosolvens ATCC 35603.</title>
        <authorList>
            <person name="Dassa B."/>
            <person name="Utturkar S.M."/>
            <person name="Klingeman D.M."/>
            <person name="Hurt R.A."/>
            <person name="Keller M."/>
            <person name="Xu J."/>
            <person name="Reddy Y.H.K."/>
            <person name="Borovok I."/>
            <person name="Grinberg I.R."/>
            <person name="Lamed R."/>
            <person name="Zhivin O."/>
            <person name="Bayer E.A."/>
            <person name="Brown S.D."/>
        </authorList>
    </citation>
    <scope>NUCLEOTIDE SEQUENCE [LARGE SCALE GENOMIC DNA]</scope>
    <source>
        <strain evidence="10">DSM 2933</strain>
    </source>
</reference>
<comment type="caution">
    <text evidence="6">The sequence shown here is derived from an EMBL/GenBank/DDBJ whole genome shotgun (WGS) entry which is preliminary data.</text>
</comment>
<accession>A0A0L6JNP5</accession>
<dbReference type="EMBL" id="LGTC01000001">
    <property type="protein sequence ID" value="KNY29844.1"/>
    <property type="molecule type" value="Genomic_DNA"/>
</dbReference>
<dbReference type="PANTHER" id="PTHR33408">
    <property type="entry name" value="TRANSPOSASE"/>
    <property type="match status" value="1"/>
</dbReference>
<dbReference type="InterPro" id="IPR025668">
    <property type="entry name" value="Tnp_DDE_dom"/>
</dbReference>
<evidence type="ECO:0000313" key="5">
    <source>
        <dbReference type="EMBL" id="KNY27158.1"/>
    </source>
</evidence>
<evidence type="ECO:0008006" key="11">
    <source>
        <dbReference type="Google" id="ProtNLM"/>
    </source>
</evidence>
<dbReference type="NCBIfam" id="NF033551">
    <property type="entry name" value="transpos_IS1182"/>
    <property type="match status" value="1"/>
</dbReference>
<evidence type="ECO:0000313" key="7">
    <source>
        <dbReference type="EMBL" id="KNY27492.1"/>
    </source>
</evidence>
<dbReference type="InterPro" id="IPR047629">
    <property type="entry name" value="IS1182_transpos"/>
</dbReference>
<evidence type="ECO:0000313" key="8">
    <source>
        <dbReference type="EMBL" id="KNY28843.1"/>
    </source>
</evidence>
<dbReference type="eggNOG" id="COG3666">
    <property type="taxonomic scope" value="Bacteria"/>
</dbReference>
<evidence type="ECO:0000256" key="1">
    <source>
        <dbReference type="SAM" id="Coils"/>
    </source>
</evidence>
<dbReference type="EMBL" id="LGTC01000001">
    <property type="protein sequence ID" value="KNY27158.1"/>
    <property type="molecule type" value="Genomic_DNA"/>
</dbReference>
<evidence type="ECO:0000313" key="6">
    <source>
        <dbReference type="EMBL" id="KNY27413.1"/>
    </source>
</evidence>
<dbReference type="EMBL" id="LGTC01000001">
    <property type="protein sequence ID" value="KNY27413.1"/>
    <property type="molecule type" value="Genomic_DNA"/>
</dbReference>
<keyword evidence="1" id="KW-0175">Coiled coil</keyword>
<evidence type="ECO:0000259" key="2">
    <source>
        <dbReference type="Pfam" id="PF05598"/>
    </source>
</evidence>
<feature type="coiled-coil region" evidence="1">
    <location>
        <begin position="186"/>
        <end position="213"/>
    </location>
</feature>
<evidence type="ECO:0000313" key="10">
    <source>
        <dbReference type="Proteomes" id="UP000036923"/>
    </source>
</evidence>
<feature type="domain" description="Transposase DDE" evidence="3">
    <location>
        <begin position="337"/>
        <end position="453"/>
    </location>
</feature>
<reference evidence="6" key="1">
    <citation type="submission" date="2015-07" db="EMBL/GenBank/DDBJ databases">
        <title>MeaNS - Measles Nucleotide Surveillance Program.</title>
        <authorList>
            <person name="Tran T."/>
            <person name="Druce J."/>
        </authorList>
    </citation>
    <scope>NUCLEOTIDE SEQUENCE</scope>
    <source>
        <strain evidence="6">DSM 2933</strain>
    </source>
</reference>